<dbReference type="PROSITE" id="PS00216">
    <property type="entry name" value="SUGAR_TRANSPORT_1"/>
    <property type="match status" value="1"/>
</dbReference>
<evidence type="ECO:0000256" key="5">
    <source>
        <dbReference type="ARBA" id="ARBA00023136"/>
    </source>
</evidence>
<keyword evidence="2" id="KW-0813">Transport</keyword>
<dbReference type="InterPro" id="IPR020846">
    <property type="entry name" value="MFS_dom"/>
</dbReference>
<dbReference type="SUPFAM" id="SSF103473">
    <property type="entry name" value="MFS general substrate transporter"/>
    <property type="match status" value="1"/>
</dbReference>
<evidence type="ECO:0000259" key="7">
    <source>
        <dbReference type="PROSITE" id="PS50850"/>
    </source>
</evidence>
<evidence type="ECO:0000256" key="1">
    <source>
        <dbReference type="ARBA" id="ARBA00004651"/>
    </source>
</evidence>
<dbReference type="PANTHER" id="PTHR23511">
    <property type="entry name" value="SYNAPTIC VESICLE GLYCOPROTEIN 2"/>
    <property type="match status" value="1"/>
</dbReference>
<evidence type="ECO:0000256" key="6">
    <source>
        <dbReference type="SAM" id="Phobius"/>
    </source>
</evidence>
<feature type="transmembrane region" description="Helical" evidence="6">
    <location>
        <begin position="106"/>
        <end position="127"/>
    </location>
</feature>
<dbReference type="InterPro" id="IPR005829">
    <property type="entry name" value="Sugar_transporter_CS"/>
</dbReference>
<keyword evidence="5 6" id="KW-0472">Membrane</keyword>
<protein>
    <submittedName>
        <fullName evidence="8">MFS transporter</fullName>
    </submittedName>
</protein>
<dbReference type="KEGG" id="acab:QRX50_41205"/>
<proteinExistence type="predicted"/>
<evidence type="ECO:0000256" key="4">
    <source>
        <dbReference type="ARBA" id="ARBA00022989"/>
    </source>
</evidence>
<evidence type="ECO:0000256" key="3">
    <source>
        <dbReference type="ARBA" id="ARBA00022692"/>
    </source>
</evidence>
<evidence type="ECO:0000313" key="9">
    <source>
        <dbReference type="Proteomes" id="UP001236014"/>
    </source>
</evidence>
<dbReference type="RefSeq" id="WP_285968495.1">
    <property type="nucleotide sequence ID" value="NZ_CP127294.1"/>
</dbReference>
<keyword evidence="4 6" id="KW-1133">Transmembrane helix</keyword>
<dbReference type="Pfam" id="PF07690">
    <property type="entry name" value="MFS_1"/>
    <property type="match status" value="1"/>
</dbReference>
<accession>A0A9Y2MWF9</accession>
<dbReference type="PROSITE" id="PS50850">
    <property type="entry name" value="MFS"/>
    <property type="match status" value="1"/>
</dbReference>
<evidence type="ECO:0000256" key="2">
    <source>
        <dbReference type="ARBA" id="ARBA00022448"/>
    </source>
</evidence>
<sequence length="251" mass="27009">MTLPIRLGHLPWTRYHRKVAGTLALCFAFELADINSFAYVAPAVHHALHLGLREISVGTASGFLGMFAGGRVAERAGRKRALRACVLWFSVCSLATAGAFDPISLLAARFLTGCGLGAMTVVAVTYLTELIPGNQRGQVQAGTLALGLRGIPAMAFFARAVIGLGPQSWRLVVVFGALGVVPLVITRWLPESPAWQRVPETPLRLFRGGFARRTTMLAGVWIFLTTSYYGFASFAPALLHERGFTVTHSVG</sequence>
<dbReference type="InterPro" id="IPR011701">
    <property type="entry name" value="MFS"/>
</dbReference>
<dbReference type="GO" id="GO:0022857">
    <property type="term" value="F:transmembrane transporter activity"/>
    <property type="evidence" value="ECO:0007669"/>
    <property type="project" value="InterPro"/>
</dbReference>
<comment type="subcellular location">
    <subcellularLocation>
        <location evidence="1">Cell membrane</location>
        <topology evidence="1">Multi-pass membrane protein</topology>
    </subcellularLocation>
</comment>
<name>A0A9Y2MWF9_9PSEU</name>
<feature type="transmembrane region" description="Helical" evidence="6">
    <location>
        <begin position="168"/>
        <end position="189"/>
    </location>
</feature>
<dbReference type="AlphaFoldDB" id="A0A9Y2MWF9"/>
<dbReference type="Proteomes" id="UP001236014">
    <property type="component" value="Chromosome"/>
</dbReference>
<dbReference type="PANTHER" id="PTHR23511:SF34">
    <property type="entry name" value="SYNAPTIC VESICLE GLYCOPROTEIN 2"/>
    <property type="match status" value="1"/>
</dbReference>
<dbReference type="EMBL" id="CP127294">
    <property type="protein sequence ID" value="WIX77757.1"/>
    <property type="molecule type" value="Genomic_DNA"/>
</dbReference>
<keyword evidence="3 6" id="KW-0812">Transmembrane</keyword>
<evidence type="ECO:0000313" key="8">
    <source>
        <dbReference type="EMBL" id="WIX77757.1"/>
    </source>
</evidence>
<dbReference type="InterPro" id="IPR036259">
    <property type="entry name" value="MFS_trans_sf"/>
</dbReference>
<feature type="domain" description="Major facilitator superfamily (MFS) profile" evidence="7">
    <location>
        <begin position="1"/>
        <end position="251"/>
    </location>
</feature>
<feature type="transmembrane region" description="Helical" evidence="6">
    <location>
        <begin position="139"/>
        <end position="162"/>
    </location>
</feature>
<feature type="transmembrane region" description="Helical" evidence="6">
    <location>
        <begin position="210"/>
        <end position="231"/>
    </location>
</feature>
<keyword evidence="9" id="KW-1185">Reference proteome</keyword>
<reference evidence="8 9" key="1">
    <citation type="submission" date="2023-06" db="EMBL/GenBank/DDBJ databases">
        <authorList>
            <person name="Oyuntsetseg B."/>
            <person name="Kim S.B."/>
        </authorList>
    </citation>
    <scope>NUCLEOTIDE SEQUENCE [LARGE SCALE GENOMIC DNA]</scope>
    <source>
        <strain evidence="8 9">2-15</strain>
    </source>
</reference>
<dbReference type="GO" id="GO:0005886">
    <property type="term" value="C:plasma membrane"/>
    <property type="evidence" value="ECO:0007669"/>
    <property type="project" value="UniProtKB-SubCell"/>
</dbReference>
<dbReference type="Gene3D" id="1.20.1250.20">
    <property type="entry name" value="MFS general substrate transporter like domains"/>
    <property type="match status" value="1"/>
</dbReference>
<feature type="transmembrane region" description="Helical" evidence="6">
    <location>
        <begin position="81"/>
        <end position="100"/>
    </location>
</feature>
<gene>
    <name evidence="8" type="ORF">QRX50_41205</name>
</gene>
<organism evidence="8 9">
    <name type="scientific">Amycolatopsis carbonis</name>
    <dbReference type="NCBI Taxonomy" id="715471"/>
    <lineage>
        <taxon>Bacteria</taxon>
        <taxon>Bacillati</taxon>
        <taxon>Actinomycetota</taxon>
        <taxon>Actinomycetes</taxon>
        <taxon>Pseudonocardiales</taxon>
        <taxon>Pseudonocardiaceae</taxon>
        <taxon>Amycolatopsis</taxon>
    </lineage>
</organism>